<comment type="caution">
    <text evidence="2">The sequence shown here is derived from an EMBL/GenBank/DDBJ whole genome shotgun (WGS) entry which is preliminary data.</text>
</comment>
<dbReference type="AlphaFoldDB" id="A0A9Q1G199"/>
<reference evidence="2" key="1">
    <citation type="journal article" date="2023" name="Science">
        <title>Genome structures resolve the early diversification of teleost fishes.</title>
        <authorList>
            <person name="Parey E."/>
            <person name="Louis A."/>
            <person name="Montfort J."/>
            <person name="Bouchez O."/>
            <person name="Roques C."/>
            <person name="Iampietro C."/>
            <person name="Lluch J."/>
            <person name="Castinel A."/>
            <person name="Donnadieu C."/>
            <person name="Desvignes T."/>
            <person name="Floi Bucao C."/>
            <person name="Jouanno E."/>
            <person name="Wen M."/>
            <person name="Mejri S."/>
            <person name="Dirks R."/>
            <person name="Jansen H."/>
            <person name="Henkel C."/>
            <person name="Chen W.J."/>
            <person name="Zahm M."/>
            <person name="Cabau C."/>
            <person name="Klopp C."/>
            <person name="Thompson A.W."/>
            <person name="Robinson-Rechavi M."/>
            <person name="Braasch I."/>
            <person name="Lecointre G."/>
            <person name="Bobe J."/>
            <person name="Postlethwait J.H."/>
            <person name="Berthelot C."/>
            <person name="Roest Crollius H."/>
            <person name="Guiguen Y."/>
        </authorList>
    </citation>
    <scope>NUCLEOTIDE SEQUENCE</scope>
    <source>
        <strain evidence="2">WJC10195</strain>
    </source>
</reference>
<evidence type="ECO:0000256" key="1">
    <source>
        <dbReference type="SAM" id="MobiDB-lite"/>
    </source>
</evidence>
<protein>
    <submittedName>
        <fullName evidence="2">Uncharacterized protein</fullName>
    </submittedName>
</protein>
<organism evidence="2 3">
    <name type="scientific">Synaphobranchus kaupii</name>
    <name type="common">Kaup's arrowtooth eel</name>
    <dbReference type="NCBI Taxonomy" id="118154"/>
    <lineage>
        <taxon>Eukaryota</taxon>
        <taxon>Metazoa</taxon>
        <taxon>Chordata</taxon>
        <taxon>Craniata</taxon>
        <taxon>Vertebrata</taxon>
        <taxon>Euteleostomi</taxon>
        <taxon>Actinopterygii</taxon>
        <taxon>Neopterygii</taxon>
        <taxon>Teleostei</taxon>
        <taxon>Anguilliformes</taxon>
        <taxon>Synaphobranchidae</taxon>
        <taxon>Synaphobranchus</taxon>
    </lineage>
</organism>
<name>A0A9Q1G199_SYNKA</name>
<dbReference type="Proteomes" id="UP001152622">
    <property type="component" value="Chromosome 3"/>
</dbReference>
<sequence length="196" mass="21421">MACEEPAAKGSQLPALPFQPETLIKARWFHLGQASEEASARRPLPPPPPPLSADIAGGPASTGDYRRRGPLSDADGTKGRVSLPRPITQSSIADSIRCAFHWKELLCAGLSDKKWCSASPPLPSYKRSYDPVPFLRDLTREGAERNRKARGLTLESFAAPTVKPRQAFWQARRKRFAPVQPSGSAIRDRGRGGPSR</sequence>
<evidence type="ECO:0000313" key="3">
    <source>
        <dbReference type="Proteomes" id="UP001152622"/>
    </source>
</evidence>
<gene>
    <name evidence="2" type="ORF">SKAU_G00111080</name>
</gene>
<evidence type="ECO:0000313" key="2">
    <source>
        <dbReference type="EMBL" id="KAJ8371080.1"/>
    </source>
</evidence>
<feature type="region of interest" description="Disordered" evidence="1">
    <location>
        <begin position="172"/>
        <end position="196"/>
    </location>
</feature>
<proteinExistence type="predicted"/>
<feature type="region of interest" description="Disordered" evidence="1">
    <location>
        <begin position="34"/>
        <end position="84"/>
    </location>
</feature>
<keyword evidence="3" id="KW-1185">Reference proteome</keyword>
<accession>A0A9Q1G199</accession>
<dbReference type="EMBL" id="JAINUF010000003">
    <property type="protein sequence ID" value="KAJ8371080.1"/>
    <property type="molecule type" value="Genomic_DNA"/>
</dbReference>
<feature type="compositionally biased region" description="Basic and acidic residues" evidence="1">
    <location>
        <begin position="186"/>
        <end position="196"/>
    </location>
</feature>